<keyword evidence="2" id="KW-1185">Reference proteome</keyword>
<name>A0A9X1CAU7_9BACI</name>
<gene>
    <name evidence="1" type="ORF">J2Z64_000452</name>
</gene>
<proteinExistence type="predicted"/>
<sequence length="34" mass="3748">MKIGQAVPSGSAYQSIENNGEGAIDEVFYRYSEH</sequence>
<evidence type="ECO:0000313" key="1">
    <source>
        <dbReference type="EMBL" id="MBP2076241.1"/>
    </source>
</evidence>
<reference evidence="1" key="1">
    <citation type="submission" date="2021-03" db="EMBL/GenBank/DDBJ databases">
        <title>Genomic Encyclopedia of Type Strains, Phase IV (KMG-IV): sequencing the most valuable type-strain genomes for metagenomic binning, comparative biology and taxonomic classification.</title>
        <authorList>
            <person name="Goeker M."/>
        </authorList>
    </citation>
    <scope>NUCLEOTIDE SEQUENCE</scope>
    <source>
        <strain evidence="1">DSM 107338</strain>
    </source>
</reference>
<accession>A0A9X1CAU7</accession>
<evidence type="ECO:0000313" key="2">
    <source>
        <dbReference type="Proteomes" id="UP001138793"/>
    </source>
</evidence>
<dbReference type="EMBL" id="JAGGMB010000001">
    <property type="protein sequence ID" value="MBP2076241.1"/>
    <property type="molecule type" value="Genomic_DNA"/>
</dbReference>
<dbReference type="AlphaFoldDB" id="A0A9X1CAU7"/>
<protein>
    <submittedName>
        <fullName evidence="1">Uncharacterized protein</fullName>
    </submittedName>
</protein>
<dbReference type="Proteomes" id="UP001138793">
    <property type="component" value="Unassembled WGS sequence"/>
</dbReference>
<comment type="caution">
    <text evidence="1">The sequence shown here is derived from an EMBL/GenBank/DDBJ whole genome shotgun (WGS) entry which is preliminary data.</text>
</comment>
<organism evidence="1 2">
    <name type="scientific">Oceanobacillus polygoni</name>
    <dbReference type="NCBI Taxonomy" id="1235259"/>
    <lineage>
        <taxon>Bacteria</taxon>
        <taxon>Bacillati</taxon>
        <taxon>Bacillota</taxon>
        <taxon>Bacilli</taxon>
        <taxon>Bacillales</taxon>
        <taxon>Bacillaceae</taxon>
        <taxon>Oceanobacillus</taxon>
    </lineage>
</organism>